<dbReference type="EMBL" id="JANBVO010000010">
    <property type="protein sequence ID" value="KAJ9149461.1"/>
    <property type="molecule type" value="Genomic_DNA"/>
</dbReference>
<proteinExistence type="predicted"/>
<name>A0AA38VSH5_9PEZI</name>
<sequence length="225" mass="24129">MGDTSFVWVNSTPSQAVAGPDIPSLSLFAPPKSDIYASPGPPPLFVYTAPVVCRRVKKSCFSLARVTVSAKWTLQFDQGGLVVTIPTLNNANPDASSGNVAESHPAWVKVGIEVNDGAPCVSIVGKSRNGWCDWSLVPLEKSSEAVSATLELTRFKNALMVWLSKEGSRVLIRKVPWVFLDDEALSDDMLVGIYAAQPDPDDKSGGKGLEVSFSDFRLEEVDGAS</sequence>
<dbReference type="Proteomes" id="UP001174694">
    <property type="component" value="Unassembled WGS sequence"/>
</dbReference>
<organism evidence="1 2">
    <name type="scientific">Pleurostoma richardsiae</name>
    <dbReference type="NCBI Taxonomy" id="41990"/>
    <lineage>
        <taxon>Eukaryota</taxon>
        <taxon>Fungi</taxon>
        <taxon>Dikarya</taxon>
        <taxon>Ascomycota</taxon>
        <taxon>Pezizomycotina</taxon>
        <taxon>Sordariomycetes</taxon>
        <taxon>Sordariomycetidae</taxon>
        <taxon>Calosphaeriales</taxon>
        <taxon>Pleurostomataceae</taxon>
        <taxon>Pleurostoma</taxon>
    </lineage>
</organism>
<evidence type="ECO:0000313" key="1">
    <source>
        <dbReference type="EMBL" id="KAJ9149461.1"/>
    </source>
</evidence>
<dbReference type="Gene3D" id="2.60.120.200">
    <property type="match status" value="1"/>
</dbReference>
<dbReference type="InterPro" id="IPR009784">
    <property type="entry name" value="DUF1349"/>
</dbReference>
<comment type="caution">
    <text evidence="1">The sequence shown here is derived from an EMBL/GenBank/DDBJ whole genome shotgun (WGS) entry which is preliminary data.</text>
</comment>
<dbReference type="AlphaFoldDB" id="A0AA38VSH5"/>
<dbReference type="Pfam" id="PF07081">
    <property type="entry name" value="DUF1349"/>
    <property type="match status" value="1"/>
</dbReference>
<protein>
    <submittedName>
        <fullName evidence="1">Uncharacterized protein</fullName>
    </submittedName>
</protein>
<evidence type="ECO:0000313" key="2">
    <source>
        <dbReference type="Proteomes" id="UP001174694"/>
    </source>
</evidence>
<accession>A0AA38VSH5</accession>
<gene>
    <name evidence="1" type="ORF">NKR23_g4237</name>
</gene>
<dbReference type="PANTHER" id="PTHR35332:SF2">
    <property type="entry name" value="REGULATION OF ENOLASE PROTEIN 1"/>
    <property type="match status" value="1"/>
</dbReference>
<keyword evidence="2" id="KW-1185">Reference proteome</keyword>
<dbReference type="PANTHER" id="PTHR35332">
    <property type="entry name" value="REGULATION OF ENOLASE PROTEIN 1"/>
    <property type="match status" value="1"/>
</dbReference>
<reference evidence="1" key="1">
    <citation type="submission" date="2022-07" db="EMBL/GenBank/DDBJ databases">
        <title>Fungi with potential for degradation of polypropylene.</title>
        <authorList>
            <person name="Gostincar C."/>
        </authorList>
    </citation>
    <scope>NUCLEOTIDE SEQUENCE</scope>
    <source>
        <strain evidence="1">EXF-13308</strain>
    </source>
</reference>